<dbReference type="PATRIC" id="fig|1423763.3.peg.1437"/>
<proteinExistence type="predicted"/>
<sequence length="306" mass="34504">MVDTHNHNVQAAQKTIQTIRYNNSTSEALAYNKDGKYLTGKNNLIKTDAVLTYYGAPQIIRGQKYACYYIGNGKYIPLNSIGKIDGKNTFRLLNNSYIYNISGKKIGKLSYKYPVHFTNNLKKTNQDKKYFVIKSNRNSKGIISSTQKYYLPYKKIRNSYYYALGKGKYINVRNVATINGLQNCSNGEKVTVIATRNQKVPVYVENTTDDEKAGKWLPGTTKINGIVTNRVIVDGKTVNVQTGDMVVGQSIPNGTTITVNARTFGPQFRYQIKGTHLFIDSSDVKKTKTKVSNYLPYFVDLDNLTN</sequence>
<organism evidence="2 3">
    <name type="scientific">Lactobacillus kalixensis DSM 16043</name>
    <dbReference type="NCBI Taxonomy" id="1423763"/>
    <lineage>
        <taxon>Bacteria</taxon>
        <taxon>Bacillati</taxon>
        <taxon>Bacillota</taxon>
        <taxon>Bacilli</taxon>
        <taxon>Lactobacillales</taxon>
        <taxon>Lactobacillaceae</taxon>
        <taxon>Lactobacillus</taxon>
    </lineage>
</organism>
<keyword evidence="3" id="KW-1185">Reference proteome</keyword>
<dbReference type="Proteomes" id="UP000051036">
    <property type="component" value="Unassembled WGS sequence"/>
</dbReference>
<dbReference type="AlphaFoldDB" id="A0A0R1UC05"/>
<accession>A0A0R1UC05</accession>
<reference evidence="2 3" key="1">
    <citation type="journal article" date="2015" name="Genome Announc.">
        <title>Expanding the biotechnology potential of lactobacilli through comparative genomics of 213 strains and associated genera.</title>
        <authorList>
            <person name="Sun Z."/>
            <person name="Harris H.M."/>
            <person name="McCann A."/>
            <person name="Guo C."/>
            <person name="Argimon S."/>
            <person name="Zhang W."/>
            <person name="Yang X."/>
            <person name="Jeffery I.B."/>
            <person name="Cooney J.C."/>
            <person name="Kagawa T.F."/>
            <person name="Liu W."/>
            <person name="Song Y."/>
            <person name="Salvetti E."/>
            <person name="Wrobel A."/>
            <person name="Rasinkangas P."/>
            <person name="Parkhill J."/>
            <person name="Rea M.C."/>
            <person name="O'Sullivan O."/>
            <person name="Ritari J."/>
            <person name="Douillard F.P."/>
            <person name="Paul Ross R."/>
            <person name="Yang R."/>
            <person name="Briner A.E."/>
            <person name="Felis G.E."/>
            <person name="de Vos W.M."/>
            <person name="Barrangou R."/>
            <person name="Klaenhammer T.R."/>
            <person name="Caufield P.W."/>
            <person name="Cui Y."/>
            <person name="Zhang H."/>
            <person name="O'Toole P.W."/>
        </authorList>
    </citation>
    <scope>NUCLEOTIDE SEQUENCE [LARGE SCALE GENOMIC DNA]</scope>
    <source>
        <strain evidence="2 3">DSM 16043</strain>
    </source>
</reference>
<dbReference type="Pfam" id="PF03217">
    <property type="entry name" value="SlpA"/>
    <property type="match status" value="1"/>
</dbReference>
<comment type="caution">
    <text evidence="2">The sequence shown here is derived from an EMBL/GenBank/DDBJ whole genome shotgun (WGS) entry which is preliminary data.</text>
</comment>
<evidence type="ECO:0000259" key="1">
    <source>
        <dbReference type="Pfam" id="PF03217"/>
    </source>
</evidence>
<evidence type="ECO:0000313" key="2">
    <source>
        <dbReference type="EMBL" id="KRL88698.1"/>
    </source>
</evidence>
<gene>
    <name evidence="2" type="ORF">FC46_GL001417</name>
</gene>
<protein>
    <submittedName>
        <fullName evidence="2">Surface layer protein</fullName>
    </submittedName>
</protein>
<dbReference type="InterPro" id="IPR024968">
    <property type="entry name" value="SlpA_C_lactobacillus"/>
</dbReference>
<name>A0A0R1UC05_9LACO</name>
<feature type="domain" description="S-layer protein C-terminal" evidence="1">
    <location>
        <begin position="25"/>
        <end position="77"/>
    </location>
</feature>
<dbReference type="EMBL" id="AZFM01000043">
    <property type="protein sequence ID" value="KRL88698.1"/>
    <property type="molecule type" value="Genomic_DNA"/>
</dbReference>
<evidence type="ECO:0000313" key="3">
    <source>
        <dbReference type="Proteomes" id="UP000051036"/>
    </source>
</evidence>